<evidence type="ECO:0000313" key="1">
    <source>
        <dbReference type="EMBL" id="SDT87836.1"/>
    </source>
</evidence>
<keyword evidence="2" id="KW-1185">Reference proteome</keyword>
<sequence length="66" mass="7895">MELLIIKSGKSYIRFKDDDYRLVKLEKASVFPFKQMKLVRQHEFCLKENGFNNVCIKKLVLTEEEL</sequence>
<dbReference type="RefSeq" id="WP_092230739.1">
    <property type="nucleotide sequence ID" value="NZ_FNLL01000002.1"/>
</dbReference>
<accession>A0A1H2DY73</accession>
<reference evidence="2" key="1">
    <citation type="submission" date="2016-10" db="EMBL/GenBank/DDBJ databases">
        <authorList>
            <person name="Varghese N."/>
            <person name="Submissions S."/>
        </authorList>
    </citation>
    <scope>NUCLEOTIDE SEQUENCE [LARGE SCALE GENOMIC DNA]</scope>
    <source>
        <strain evidence="2">DSM 3384</strain>
    </source>
</reference>
<dbReference type="EMBL" id="FNLL01000002">
    <property type="protein sequence ID" value="SDT87836.1"/>
    <property type="molecule type" value="Genomic_DNA"/>
</dbReference>
<protein>
    <submittedName>
        <fullName evidence="1">Uncharacterized protein</fullName>
    </submittedName>
</protein>
<dbReference type="AlphaFoldDB" id="A0A1H2DY73"/>
<proteinExistence type="predicted"/>
<dbReference type="Proteomes" id="UP000199608">
    <property type="component" value="Unassembled WGS sequence"/>
</dbReference>
<gene>
    <name evidence="1" type="ORF">SAMN04487931_102323</name>
</gene>
<name>A0A1H2DY73_9BACT</name>
<organism evidence="1 2">
    <name type="scientific">Desulfobacula phenolica</name>
    <dbReference type="NCBI Taxonomy" id="90732"/>
    <lineage>
        <taxon>Bacteria</taxon>
        <taxon>Pseudomonadati</taxon>
        <taxon>Thermodesulfobacteriota</taxon>
        <taxon>Desulfobacteria</taxon>
        <taxon>Desulfobacterales</taxon>
        <taxon>Desulfobacteraceae</taxon>
        <taxon>Desulfobacula</taxon>
    </lineage>
</organism>
<evidence type="ECO:0000313" key="2">
    <source>
        <dbReference type="Proteomes" id="UP000199608"/>
    </source>
</evidence>